<dbReference type="OrthoDB" id="271238at2"/>
<dbReference type="PANTHER" id="PTHR22777">
    <property type="entry name" value="HEMOLYSIN-RELATED"/>
    <property type="match status" value="1"/>
</dbReference>
<dbReference type="GO" id="GO:0005886">
    <property type="term" value="C:plasma membrane"/>
    <property type="evidence" value="ECO:0007669"/>
    <property type="project" value="TreeGrafter"/>
</dbReference>
<dbReference type="Proteomes" id="UP000317977">
    <property type="component" value="Unassembled WGS sequence"/>
</dbReference>
<dbReference type="Gene3D" id="3.10.580.10">
    <property type="entry name" value="CBS-domain"/>
    <property type="match status" value="1"/>
</dbReference>
<protein>
    <submittedName>
        <fullName evidence="5">Magnesium and cobalt efflux protein CorC</fullName>
    </submittedName>
</protein>
<name>A0A5C6F6V9_9BACT</name>
<dbReference type="CDD" id="cd04590">
    <property type="entry name" value="CBS_pair_CorC_HlyC_assoc"/>
    <property type="match status" value="1"/>
</dbReference>
<sequence>MNNNTTEFVTSECPSGHRVRGDLGWLNRQVRCPHCHAEFVFRRPDSQAAHVVAVQPTQESDGKDLKRPGDWASETGVMRILGDYVPPPPKESRRCGECGTTYPAGVTTCENCNCDLLPAKGDAKSTSQGESTDERPTPIDFREVDKVAFDDVIVRRVIRPRREIAFLDINDSVDQMRKQVRESMHSRYPVCDHSLDKMLGVVHIKDILVAESDGFDIHSILEKPDQIPDSTPVSKVLQHFQKEGVPMAFVLDEYENLIGIVTLKDVLSKLARLKS</sequence>
<keyword evidence="2 3" id="KW-0129">CBS domain</keyword>
<dbReference type="InterPro" id="IPR044751">
    <property type="entry name" value="Ion_transp-like_CBS"/>
</dbReference>
<dbReference type="SMART" id="SM00116">
    <property type="entry name" value="CBS"/>
    <property type="match status" value="2"/>
</dbReference>
<dbReference type="InterPro" id="IPR046342">
    <property type="entry name" value="CBS_dom_sf"/>
</dbReference>
<dbReference type="EMBL" id="SJPX01000002">
    <property type="protein sequence ID" value="TWU55826.1"/>
    <property type="molecule type" value="Genomic_DNA"/>
</dbReference>
<evidence type="ECO:0000256" key="2">
    <source>
        <dbReference type="ARBA" id="ARBA00023122"/>
    </source>
</evidence>
<evidence type="ECO:0000256" key="3">
    <source>
        <dbReference type="PROSITE-ProRule" id="PRU00703"/>
    </source>
</evidence>
<feature type="domain" description="CBS" evidence="4">
    <location>
        <begin position="220"/>
        <end position="275"/>
    </location>
</feature>
<reference evidence="5 6" key="1">
    <citation type="submission" date="2019-02" db="EMBL/GenBank/DDBJ databases">
        <title>Deep-cultivation of Planctomycetes and their phenomic and genomic characterization uncovers novel biology.</title>
        <authorList>
            <person name="Wiegand S."/>
            <person name="Jogler M."/>
            <person name="Boedeker C."/>
            <person name="Pinto D."/>
            <person name="Vollmers J."/>
            <person name="Rivas-Marin E."/>
            <person name="Kohn T."/>
            <person name="Peeters S.H."/>
            <person name="Heuer A."/>
            <person name="Rast P."/>
            <person name="Oberbeckmann S."/>
            <person name="Bunk B."/>
            <person name="Jeske O."/>
            <person name="Meyerdierks A."/>
            <person name="Storesund J.E."/>
            <person name="Kallscheuer N."/>
            <person name="Luecker S."/>
            <person name="Lage O.M."/>
            <person name="Pohl T."/>
            <person name="Merkel B.J."/>
            <person name="Hornburger P."/>
            <person name="Mueller R.-W."/>
            <person name="Bruemmer F."/>
            <person name="Labrenz M."/>
            <person name="Spormann A.M."/>
            <person name="Op Den Camp H."/>
            <person name="Overmann J."/>
            <person name="Amann R."/>
            <person name="Jetten M.S.M."/>
            <person name="Mascher T."/>
            <person name="Medema M.H."/>
            <person name="Devos D.P."/>
            <person name="Kaster A.-K."/>
            <person name="Ovreas L."/>
            <person name="Rohde M."/>
            <person name="Galperin M.Y."/>
            <person name="Jogler C."/>
        </authorList>
    </citation>
    <scope>NUCLEOTIDE SEQUENCE [LARGE SCALE GENOMIC DNA]</scope>
    <source>
        <strain evidence="5 6">Poly59</strain>
    </source>
</reference>
<accession>A0A5C6F6V9</accession>
<evidence type="ECO:0000256" key="1">
    <source>
        <dbReference type="ARBA" id="ARBA00022737"/>
    </source>
</evidence>
<dbReference type="RefSeq" id="WP_146533949.1">
    <property type="nucleotide sequence ID" value="NZ_SJPX01000002.1"/>
</dbReference>
<dbReference type="PROSITE" id="PS51371">
    <property type="entry name" value="CBS"/>
    <property type="match status" value="2"/>
</dbReference>
<dbReference type="PANTHER" id="PTHR22777:SF17">
    <property type="entry name" value="UPF0053 PROTEIN SLL0260"/>
    <property type="match status" value="1"/>
</dbReference>
<keyword evidence="6" id="KW-1185">Reference proteome</keyword>
<dbReference type="SUPFAM" id="SSF54631">
    <property type="entry name" value="CBS-domain pair"/>
    <property type="match status" value="1"/>
</dbReference>
<evidence type="ECO:0000313" key="5">
    <source>
        <dbReference type="EMBL" id="TWU55826.1"/>
    </source>
</evidence>
<proteinExistence type="predicted"/>
<evidence type="ECO:0000259" key="4">
    <source>
        <dbReference type="PROSITE" id="PS51371"/>
    </source>
</evidence>
<comment type="caution">
    <text evidence="5">The sequence shown here is derived from an EMBL/GenBank/DDBJ whole genome shotgun (WGS) entry which is preliminary data.</text>
</comment>
<organism evidence="5 6">
    <name type="scientific">Rubripirellula reticaptiva</name>
    <dbReference type="NCBI Taxonomy" id="2528013"/>
    <lineage>
        <taxon>Bacteria</taxon>
        <taxon>Pseudomonadati</taxon>
        <taxon>Planctomycetota</taxon>
        <taxon>Planctomycetia</taxon>
        <taxon>Pirellulales</taxon>
        <taxon>Pirellulaceae</taxon>
        <taxon>Rubripirellula</taxon>
    </lineage>
</organism>
<dbReference type="Pfam" id="PF00571">
    <property type="entry name" value="CBS"/>
    <property type="match status" value="2"/>
</dbReference>
<dbReference type="AlphaFoldDB" id="A0A5C6F6V9"/>
<keyword evidence="1" id="KW-0677">Repeat</keyword>
<evidence type="ECO:0000313" key="6">
    <source>
        <dbReference type="Proteomes" id="UP000317977"/>
    </source>
</evidence>
<dbReference type="InterPro" id="IPR000644">
    <property type="entry name" value="CBS_dom"/>
</dbReference>
<gene>
    <name evidence="5" type="primary">corC_3</name>
    <name evidence="5" type="ORF">Poly59_21290</name>
</gene>
<feature type="domain" description="CBS" evidence="4">
    <location>
        <begin position="160"/>
        <end position="217"/>
    </location>
</feature>